<dbReference type="HOGENOM" id="CLU_335469_0_0_7"/>
<dbReference type="Pfam" id="PF00004">
    <property type="entry name" value="AAA"/>
    <property type="match status" value="1"/>
</dbReference>
<keyword evidence="2" id="KW-0645">Protease</keyword>
<evidence type="ECO:0000313" key="3">
    <source>
        <dbReference type="Proteomes" id="UP000018769"/>
    </source>
</evidence>
<dbReference type="GO" id="GO:0016887">
    <property type="term" value="F:ATP hydrolysis activity"/>
    <property type="evidence" value="ECO:0007669"/>
    <property type="project" value="InterPro"/>
</dbReference>
<dbReference type="RefSeq" id="WP_023792723.1">
    <property type="nucleotide sequence ID" value="NC_023003.1"/>
</dbReference>
<dbReference type="AlphaFoldDB" id="V6DH68"/>
<dbReference type="GO" id="GO:0008233">
    <property type="term" value="F:peptidase activity"/>
    <property type="evidence" value="ECO:0007669"/>
    <property type="project" value="UniProtKB-KW"/>
</dbReference>
<accession>V6DH68</accession>
<evidence type="ECO:0000313" key="2">
    <source>
        <dbReference type="EMBL" id="CDK30889.1"/>
    </source>
</evidence>
<protein>
    <submittedName>
        <fullName evidence="2">Ulp1-like desumoylating protease fused to AAA ATPase</fullName>
    </submittedName>
</protein>
<evidence type="ECO:0000259" key="1">
    <source>
        <dbReference type="Pfam" id="PF00004"/>
    </source>
</evidence>
<dbReference type="SUPFAM" id="SSF52540">
    <property type="entry name" value="P-loop containing nucleoside triphosphate hydrolases"/>
    <property type="match status" value="1"/>
</dbReference>
<dbReference type="OrthoDB" id="9770694at2"/>
<dbReference type="STRING" id="673862.BABL1_gene_16"/>
<sequence>MSLRNLRILNLSVSALCVFFNLNLISMQQEQKFKNSKKIKQYRVLNNGDRSFSGYHALYNSFLLFKSRENKALKSLLTSNENRDRFFGSIEAEWQKNVIESRIKTLAEFYLEDNLIKNLRNADISQDSTANDYKFHLSNDYARINIAPDNLNYEKIRLFLNKIPVIVRNIIDEQYQSNDQQDKVNFDITAEIIKSAFLSEYEETGLEVTAREVELIFLELFQDEGFNLEFEVISDSQIKDARKQELYNINWTAQSGEEFVKRFNLKTKATVEKPGHWLNAQDLDNLIKLEKDRAIEIPEDMPVFCLDKDIRELFNLDQLKNLAREFRDINYSGSAIFLIYIKEKRHWISCFVVKDSDETPKFLFTDSLNNDRLKTDLILTLISLLSEHVLDISNIELPPLELLLNGKTTHIKALIETLKNEKDRKSISKGMFLHGAPGTGKFSLAYTMAKLAQWKFLYVEAACVIGDLTIFNTDEGATLITKEELKNKGEEIFGLFTKNIQGQLPMVVFIHGIDQILKDTDSSGSRKAMFDFMLDILLVLKSKYKHLIYIICTSYLTPKELPSGNKVLELTNAFELDLPDYDKRNKIICYYIDNLISDVLREGYRLRMLKQYNCGKVLTTASNGFSCSDIKEFMTLTRNAIISGDKNTENCGMWFGFYNYIDFRNRPLMSSLAIFPSAWIVEPITEKFLRDDYQKLLFTFCKLQAEQVQKRKDLKSTSSSSINSSNVINGALKIAYFALLSREGMGVFVITELGKAFVAGMAESIKEGTAEFTKKNVNKYILHKEENVSEEKKS</sequence>
<organism evidence="2 3">
    <name type="scientific">Candidatus Babela massiliensis</name>
    <dbReference type="NCBI Taxonomy" id="673862"/>
    <lineage>
        <taxon>Bacteria</taxon>
        <taxon>Candidatus Babelota</taxon>
        <taxon>Candidatus Babeliae</taxon>
        <taxon>Candidatus Babeliales</taxon>
        <taxon>Candidatus Babeliaceae</taxon>
        <taxon>Candidatus Babela</taxon>
    </lineage>
</organism>
<proteinExistence type="predicted"/>
<dbReference type="InterPro" id="IPR027417">
    <property type="entry name" value="P-loop_NTPase"/>
</dbReference>
<dbReference type="KEGG" id="dpb:BABL1_gene_16"/>
<dbReference type="Proteomes" id="UP000018769">
    <property type="component" value="Chromosome I"/>
</dbReference>
<dbReference type="InterPro" id="IPR003959">
    <property type="entry name" value="ATPase_AAA_core"/>
</dbReference>
<dbReference type="GO" id="GO:0006508">
    <property type="term" value="P:proteolysis"/>
    <property type="evidence" value="ECO:0007669"/>
    <property type="project" value="UniProtKB-KW"/>
</dbReference>
<dbReference type="GO" id="GO:0005524">
    <property type="term" value="F:ATP binding"/>
    <property type="evidence" value="ECO:0007669"/>
    <property type="project" value="InterPro"/>
</dbReference>
<name>V6DH68_9BACT</name>
<keyword evidence="2" id="KW-0378">Hydrolase</keyword>
<gene>
    <name evidence="2" type="ORF">BABL1_gene_16</name>
</gene>
<dbReference type="EMBL" id="HG793133">
    <property type="protein sequence ID" value="CDK30889.1"/>
    <property type="molecule type" value="Genomic_DNA"/>
</dbReference>
<feature type="domain" description="ATPase AAA-type core" evidence="1">
    <location>
        <begin position="431"/>
        <end position="561"/>
    </location>
</feature>
<keyword evidence="3" id="KW-1185">Reference proteome</keyword>
<reference evidence="2 3" key="1">
    <citation type="journal article" date="2015" name="Biol. Direct">
        <title>Babela massiliensis, a representative of a widespread bacterial phylum with unusual adaptations to parasitism in amoebae.</title>
        <authorList>
            <person name="Pagnier I."/>
            <person name="Yutin N."/>
            <person name="Croce O."/>
            <person name="Makarova K.S."/>
            <person name="Wolf Y.I."/>
            <person name="Benamar S."/>
            <person name="Raoult D."/>
            <person name="Koonin E.V."/>
            <person name="La Scola B."/>
        </authorList>
    </citation>
    <scope>NUCLEOTIDE SEQUENCE [LARGE SCALE GENOMIC DNA]</scope>
    <source>
        <strain evidence="3">BABL1</strain>
    </source>
</reference>
<dbReference type="Gene3D" id="3.40.50.300">
    <property type="entry name" value="P-loop containing nucleotide triphosphate hydrolases"/>
    <property type="match status" value="1"/>
</dbReference>